<sequence length="203" mass="22623">MKKIYFLLVAIAVMVIAAGCAKAESGDVTIQKNPDSDYEKTFDELALGELNEYTYHRPKDESLTGEIFVELYENGVKQENTTSLSFNWEEGGEQEGALGMGLIEHNQEEPSLLLYSPDGTLKSSKLQGTIWTDLSIRGWQDAVGGEELSLETGKEYILGAYTGSIGNEMSMYDLTDEEELEEMLNAHEFVLLFKIRLGENDQG</sequence>
<protein>
    <recommendedName>
        <fullName evidence="4">Lipoprotein</fullName>
    </recommendedName>
</protein>
<dbReference type="RefSeq" id="WP_062445088.1">
    <property type="nucleotide sequence ID" value="NZ_BMCJ01000001.1"/>
</dbReference>
<accession>A0ABQ1NHY1</accession>
<gene>
    <name evidence="2" type="ORF">GCM10007216_05330</name>
</gene>
<evidence type="ECO:0000256" key="1">
    <source>
        <dbReference type="SAM" id="SignalP"/>
    </source>
</evidence>
<reference evidence="3" key="1">
    <citation type="journal article" date="2019" name="Int. J. Syst. Evol. Microbiol.">
        <title>The Global Catalogue of Microorganisms (GCM) 10K type strain sequencing project: providing services to taxonomists for standard genome sequencing and annotation.</title>
        <authorList>
            <consortium name="The Broad Institute Genomics Platform"/>
            <consortium name="The Broad Institute Genome Sequencing Center for Infectious Disease"/>
            <person name="Wu L."/>
            <person name="Ma J."/>
        </authorList>
    </citation>
    <scope>NUCLEOTIDE SEQUENCE [LARGE SCALE GENOMIC DNA]</scope>
    <source>
        <strain evidence="3">CCM 7282</strain>
    </source>
</reference>
<dbReference type="PROSITE" id="PS51257">
    <property type="entry name" value="PROKAR_LIPOPROTEIN"/>
    <property type="match status" value="1"/>
</dbReference>
<dbReference type="Proteomes" id="UP000619534">
    <property type="component" value="Unassembled WGS sequence"/>
</dbReference>
<keyword evidence="3" id="KW-1185">Reference proteome</keyword>
<proteinExistence type="predicted"/>
<evidence type="ECO:0000313" key="2">
    <source>
        <dbReference type="EMBL" id="GGC77711.1"/>
    </source>
</evidence>
<dbReference type="EMBL" id="BMCJ01000001">
    <property type="protein sequence ID" value="GGC77711.1"/>
    <property type="molecule type" value="Genomic_DNA"/>
</dbReference>
<organism evidence="2 3">
    <name type="scientific">Thalassobacillus devorans</name>
    <dbReference type="NCBI Taxonomy" id="279813"/>
    <lineage>
        <taxon>Bacteria</taxon>
        <taxon>Bacillati</taxon>
        <taxon>Bacillota</taxon>
        <taxon>Bacilli</taxon>
        <taxon>Bacillales</taxon>
        <taxon>Bacillaceae</taxon>
        <taxon>Thalassobacillus</taxon>
    </lineage>
</organism>
<keyword evidence="1" id="KW-0732">Signal</keyword>
<comment type="caution">
    <text evidence="2">The sequence shown here is derived from an EMBL/GenBank/DDBJ whole genome shotgun (WGS) entry which is preliminary data.</text>
</comment>
<evidence type="ECO:0000313" key="3">
    <source>
        <dbReference type="Proteomes" id="UP000619534"/>
    </source>
</evidence>
<feature type="chain" id="PRO_5046186014" description="Lipoprotein" evidence="1">
    <location>
        <begin position="24"/>
        <end position="203"/>
    </location>
</feature>
<name>A0ABQ1NHY1_9BACI</name>
<evidence type="ECO:0008006" key="4">
    <source>
        <dbReference type="Google" id="ProtNLM"/>
    </source>
</evidence>
<feature type="signal peptide" evidence="1">
    <location>
        <begin position="1"/>
        <end position="23"/>
    </location>
</feature>